<dbReference type="EMBL" id="JBFXLS010000004">
    <property type="protein sequence ID" value="KAL2833379.1"/>
    <property type="molecule type" value="Genomic_DNA"/>
</dbReference>
<comment type="caution">
    <text evidence="6">The sequence shown here is derived from an EMBL/GenBank/DDBJ whole genome shotgun (WGS) entry which is preliminary data.</text>
</comment>
<dbReference type="InterPro" id="IPR042525">
    <property type="entry name" value="Rad52_Rad59_Rad22_sf"/>
</dbReference>
<dbReference type="Proteomes" id="UP001610335">
    <property type="component" value="Unassembled WGS sequence"/>
</dbReference>
<feature type="compositionally biased region" description="Polar residues" evidence="5">
    <location>
        <begin position="475"/>
        <end position="495"/>
    </location>
</feature>
<name>A0ABR4J006_9EURO</name>
<evidence type="ECO:0000256" key="2">
    <source>
        <dbReference type="ARBA" id="ARBA00022763"/>
    </source>
</evidence>
<dbReference type="InterPro" id="IPR007232">
    <property type="entry name" value="Rad52_Rad59_Rad22"/>
</dbReference>
<dbReference type="PANTHER" id="PTHR12132">
    <property type="entry name" value="DNA REPAIR AND RECOMBINATION PROTEIN RAD52, RAD59"/>
    <property type="match status" value="1"/>
</dbReference>
<evidence type="ECO:0000256" key="3">
    <source>
        <dbReference type="ARBA" id="ARBA00023172"/>
    </source>
</evidence>
<dbReference type="NCBIfam" id="TIGR00607">
    <property type="entry name" value="rad52"/>
    <property type="match status" value="1"/>
</dbReference>
<keyword evidence="2" id="KW-0227">DNA damage</keyword>
<keyword evidence="7" id="KW-1185">Reference proteome</keyword>
<feature type="region of interest" description="Disordered" evidence="5">
    <location>
        <begin position="202"/>
        <end position="423"/>
    </location>
</feature>
<protein>
    <submittedName>
        <fullName evidence="6">DNA repair and recombination protein radC</fullName>
    </submittedName>
</protein>
<evidence type="ECO:0000313" key="7">
    <source>
        <dbReference type="Proteomes" id="UP001610335"/>
    </source>
</evidence>
<feature type="compositionally biased region" description="Low complexity" evidence="5">
    <location>
        <begin position="396"/>
        <end position="406"/>
    </location>
</feature>
<keyword evidence="4" id="KW-0234">DNA repair</keyword>
<comment type="similarity">
    <text evidence="1">Belongs to the RAD52 family.</text>
</comment>
<dbReference type="InterPro" id="IPR004585">
    <property type="entry name" value="DNA_recomb/repair_Rad52"/>
</dbReference>
<reference evidence="6 7" key="1">
    <citation type="submission" date="2024-07" db="EMBL/GenBank/DDBJ databases">
        <title>Section-level genome sequencing and comparative genomics of Aspergillus sections Usti and Cavernicolus.</title>
        <authorList>
            <consortium name="Lawrence Berkeley National Laboratory"/>
            <person name="Nybo J.L."/>
            <person name="Vesth T.C."/>
            <person name="Theobald S."/>
            <person name="Frisvad J.C."/>
            <person name="Larsen T.O."/>
            <person name="Kjaerboelling I."/>
            <person name="Rothschild-Mancinelli K."/>
            <person name="Lyhne E.K."/>
            <person name="Kogle M.E."/>
            <person name="Barry K."/>
            <person name="Clum A."/>
            <person name="Na H."/>
            <person name="Ledsgaard L."/>
            <person name="Lin J."/>
            <person name="Lipzen A."/>
            <person name="Kuo A."/>
            <person name="Riley R."/>
            <person name="Mondo S."/>
            <person name="LaButti K."/>
            <person name="Haridas S."/>
            <person name="Pangalinan J."/>
            <person name="Salamov A.A."/>
            <person name="Simmons B.A."/>
            <person name="Magnuson J.K."/>
            <person name="Chen J."/>
            <person name="Drula E."/>
            <person name="Henrissat B."/>
            <person name="Wiebenga A."/>
            <person name="Lubbers R.J."/>
            <person name="Gomes A.C."/>
            <person name="Makela M.R."/>
            <person name="Stajich J."/>
            <person name="Grigoriev I.V."/>
            <person name="Mortensen U.H."/>
            <person name="De vries R.P."/>
            <person name="Baker S.E."/>
            <person name="Andersen M.R."/>
        </authorList>
    </citation>
    <scope>NUCLEOTIDE SEQUENCE [LARGE SCALE GENOMIC DNA]</scope>
    <source>
        <strain evidence="6 7">CBS 600.67</strain>
    </source>
</reference>
<feature type="compositionally biased region" description="Basic and acidic residues" evidence="5">
    <location>
        <begin position="202"/>
        <end position="220"/>
    </location>
</feature>
<dbReference type="SUPFAM" id="SSF54768">
    <property type="entry name" value="dsRNA-binding domain-like"/>
    <property type="match status" value="1"/>
</dbReference>
<dbReference type="InterPro" id="IPR041247">
    <property type="entry name" value="Rad52_fam"/>
</dbReference>
<dbReference type="Pfam" id="PF04098">
    <property type="entry name" value="Rad52_Rad22"/>
    <property type="match status" value="1"/>
</dbReference>
<proteinExistence type="inferred from homology"/>
<gene>
    <name evidence="6" type="ORF">BDW59DRAFT_138557</name>
</gene>
<feature type="compositionally biased region" description="Basic and acidic residues" evidence="5">
    <location>
        <begin position="267"/>
        <end position="280"/>
    </location>
</feature>
<feature type="compositionally biased region" description="Polar residues" evidence="5">
    <location>
        <begin position="332"/>
        <end position="356"/>
    </location>
</feature>
<sequence length="590" mass="62975">MPAVGDQHQGGPATIMMPNATGVIAKNPFEETTTRLNQYTPEEVAALQVHLNKKLGPEYISARPGAAGQKVHYLTADKCINLANEAFGFNGWSSSIQNIMIDFVDEFSTTGKVCLGLSVIVRVTLKDGTYHEDVGYGHIENCKGKAAAFEKAKKEATTDALKRALRSFGNVLGNCIYDKDYISKVTKVKTVPSKLDVDELHRHPDFAPVKKEPVRVKPPPEDDDLPPRPTIAGRGNPSAGNAALDSNDAEFGSDVFDEADFNVGEGDNPHEMVVDAETQKVHQPPPAGRSNIPPRPSSYASGASTGVNPHVVTPSKPERPVNQAPGGRHVPNQATHSRQYAPAAQNQYTNQRQSVPPQDMQRGFQNGRAMPPGQQRTSPMTASGLGAQAPIEQEYGANAQNPQGQNMPPPGTPGVDGQRPPVVGFFSARGVDMLRDNPNNAIIAAPVFDPHAESPSIRKTAGVDHTKSVPISKPMLTSTSPPPNQTRDFINPSTDTYRKIGAPSGSGISSPMNRGPSVSSYRPLTRPNIDSKTVPNNLAGDRGGFAPNLNGKRPPLNDVTNASMPSDSGPAPINGANDPKRARYDGNLPP</sequence>
<dbReference type="PANTHER" id="PTHR12132:SF1">
    <property type="entry name" value="DNA REPAIR PROTEIN RAD52 HOMOLOG"/>
    <property type="match status" value="1"/>
</dbReference>
<evidence type="ECO:0000256" key="4">
    <source>
        <dbReference type="ARBA" id="ARBA00023204"/>
    </source>
</evidence>
<feature type="compositionally biased region" description="Polar residues" evidence="5">
    <location>
        <begin position="516"/>
        <end position="536"/>
    </location>
</feature>
<feature type="region of interest" description="Disordered" evidence="5">
    <location>
        <begin position="452"/>
        <end position="590"/>
    </location>
</feature>
<organism evidence="6 7">
    <name type="scientific">Aspergillus cavernicola</name>
    <dbReference type="NCBI Taxonomy" id="176166"/>
    <lineage>
        <taxon>Eukaryota</taxon>
        <taxon>Fungi</taxon>
        <taxon>Dikarya</taxon>
        <taxon>Ascomycota</taxon>
        <taxon>Pezizomycotina</taxon>
        <taxon>Eurotiomycetes</taxon>
        <taxon>Eurotiomycetidae</taxon>
        <taxon>Eurotiales</taxon>
        <taxon>Aspergillaceae</taxon>
        <taxon>Aspergillus</taxon>
        <taxon>Aspergillus subgen. Nidulantes</taxon>
    </lineage>
</organism>
<feature type="compositionally biased region" description="Polar residues" evidence="5">
    <location>
        <begin position="298"/>
        <end position="307"/>
    </location>
</feature>
<evidence type="ECO:0000313" key="6">
    <source>
        <dbReference type="EMBL" id="KAL2833379.1"/>
    </source>
</evidence>
<accession>A0ABR4J006</accession>
<evidence type="ECO:0000256" key="5">
    <source>
        <dbReference type="SAM" id="MobiDB-lite"/>
    </source>
</evidence>
<feature type="compositionally biased region" description="Low complexity" evidence="5">
    <location>
        <begin position="500"/>
        <end position="511"/>
    </location>
</feature>
<dbReference type="Gene3D" id="3.30.390.80">
    <property type="entry name" value="DNA repair protein Rad52/59/22"/>
    <property type="match status" value="1"/>
</dbReference>
<keyword evidence="3" id="KW-0233">DNA recombination</keyword>
<evidence type="ECO:0000256" key="1">
    <source>
        <dbReference type="ARBA" id="ARBA00006638"/>
    </source>
</evidence>